<protein>
    <submittedName>
        <fullName evidence="1">Uncharacterized protein</fullName>
    </submittedName>
</protein>
<dbReference type="EMBL" id="VSSQ01134108">
    <property type="protein sequence ID" value="MPN59748.1"/>
    <property type="molecule type" value="Genomic_DNA"/>
</dbReference>
<proteinExistence type="predicted"/>
<comment type="caution">
    <text evidence="1">The sequence shown here is derived from an EMBL/GenBank/DDBJ whole genome shotgun (WGS) entry which is preliminary data.</text>
</comment>
<dbReference type="AlphaFoldDB" id="A0A645J7W1"/>
<gene>
    <name evidence="1" type="ORF">SDC9_207470</name>
</gene>
<organism evidence="1">
    <name type="scientific">bioreactor metagenome</name>
    <dbReference type="NCBI Taxonomy" id="1076179"/>
    <lineage>
        <taxon>unclassified sequences</taxon>
        <taxon>metagenomes</taxon>
        <taxon>ecological metagenomes</taxon>
    </lineage>
</organism>
<evidence type="ECO:0000313" key="1">
    <source>
        <dbReference type="EMBL" id="MPN59748.1"/>
    </source>
</evidence>
<accession>A0A645J7W1</accession>
<reference evidence="1" key="1">
    <citation type="submission" date="2019-08" db="EMBL/GenBank/DDBJ databases">
        <authorList>
            <person name="Kucharzyk K."/>
            <person name="Murdoch R.W."/>
            <person name="Higgins S."/>
            <person name="Loffler F."/>
        </authorList>
    </citation>
    <scope>NUCLEOTIDE SEQUENCE</scope>
</reference>
<name>A0A645J7W1_9ZZZZ</name>
<sequence length="93" mass="11038">MCYLFRCKEVCNQLHLLTIFNEELHMLCQGVHQLNNFFTYLIAFIQQSFGKYSYHIIRVFFKVAGQSFEKGIELFFKIAGYGPVIHNPVYIFM</sequence>